<accession>A0A224A1H3</accession>
<feature type="transmembrane region" description="Helical" evidence="1">
    <location>
        <begin position="26"/>
        <end position="51"/>
    </location>
</feature>
<protein>
    <submittedName>
        <fullName evidence="2">NADH dehydrogenase subunit 4L</fullName>
    </submittedName>
</protein>
<keyword evidence="1" id="KW-0812">Transmembrane</keyword>
<keyword evidence="1" id="KW-0472">Membrane</keyword>
<feature type="transmembrane region" description="Helical" evidence="1">
    <location>
        <begin position="58"/>
        <end position="80"/>
    </location>
</feature>
<gene>
    <name evidence="2" type="primary">ND4L</name>
</gene>
<evidence type="ECO:0000256" key="1">
    <source>
        <dbReference type="SAM" id="Phobius"/>
    </source>
</evidence>
<dbReference type="Gene3D" id="1.10.287.3510">
    <property type="match status" value="1"/>
</dbReference>
<dbReference type="AlphaFoldDB" id="A0A224A1H3"/>
<sequence>MLIFLQYLSVLLMVMTVLFFSTKNHYLTSILILEVITLLSLVISVSMCYMVKEGFNSFFLILTLLVCEAAFGLSILLSVVKTEGNDYILGYSMFK</sequence>
<organism evidence="2">
    <name type="scientific">Oospira aenigmatica</name>
    <dbReference type="NCBI Taxonomy" id="1885787"/>
    <lineage>
        <taxon>Eukaryota</taxon>
        <taxon>Metazoa</taxon>
        <taxon>Spiralia</taxon>
        <taxon>Lophotrochozoa</taxon>
        <taxon>Mollusca</taxon>
        <taxon>Gastropoda</taxon>
        <taxon>Heterobranchia</taxon>
        <taxon>Euthyneura</taxon>
        <taxon>Panpulmonata</taxon>
        <taxon>Eupulmonata</taxon>
        <taxon>Stylommatophora</taxon>
        <taxon>Helicina</taxon>
        <taxon>Clausilioidea</taxon>
        <taxon>Clausiliidae</taxon>
        <taxon>Phaedusinae</taxon>
        <taxon>Oospira</taxon>
    </lineage>
</organism>
<reference evidence="2" key="1">
    <citation type="journal article" date="2017" name="Zool. J. Linn. Soc.">
        <title>Molecular phylogeny, frequent parallel evolution and new system of Japanese clausiliid land snails (Gastropoda: Stylommatophora).</title>
        <authorList>
            <person name="Motochin R."/>
            <person name="Wang M."/>
            <person name="Ueshima R."/>
        </authorList>
    </citation>
    <scope>NUCLEOTIDE SEQUENCE</scope>
    <source>
        <strain evidence="2">AJ80</strain>
        <tissue evidence="2">Muscle</tissue>
    </source>
</reference>
<geneLocation type="mitochondrion" evidence="2"/>
<keyword evidence="1" id="KW-1133">Transmembrane helix</keyword>
<proteinExistence type="predicted"/>
<keyword evidence="2" id="KW-0496">Mitochondrion</keyword>
<name>A0A224A1H3_9EUPU</name>
<dbReference type="EMBL" id="LC172047">
    <property type="protein sequence ID" value="BBA10517.1"/>
    <property type="molecule type" value="Genomic_DNA"/>
</dbReference>
<evidence type="ECO:0000313" key="2">
    <source>
        <dbReference type="EMBL" id="BBA10517.1"/>
    </source>
</evidence>